<dbReference type="STRING" id="56857.A0A200R260"/>
<dbReference type="PANTHER" id="PTHR46116:SF13">
    <property type="entry name" value="UBIQUITIN-CONJUGATING ENZYME E2 24-RELATED"/>
    <property type="match status" value="1"/>
</dbReference>
<evidence type="ECO:0000256" key="1">
    <source>
        <dbReference type="ARBA" id="ARBA00022679"/>
    </source>
</evidence>
<evidence type="ECO:0000313" key="5">
    <source>
        <dbReference type="Proteomes" id="UP000195402"/>
    </source>
</evidence>
<dbReference type="Pfam" id="PF00179">
    <property type="entry name" value="UQ_con"/>
    <property type="match status" value="1"/>
</dbReference>
<dbReference type="InterPro" id="IPR016135">
    <property type="entry name" value="UBQ-conjugating_enzyme/RWD"/>
</dbReference>
<feature type="domain" description="UBC core" evidence="3">
    <location>
        <begin position="73"/>
        <end position="236"/>
    </location>
</feature>
<protein>
    <submittedName>
        <fullName evidence="4">Ubiquitin-conjugating enzyme</fullName>
    </submittedName>
</protein>
<sequence length="329" mass="38436">MEEYYYSMTMTQPMFESKKLLSSSSSDTQVGEIEEIEDEVYKKFRLFNRFDVVSGPFDHYFFCSQLLTKRISSSFLKITEEWKMLEEKLPNSIYVRAYKERLDLMRAVIVGQEGTPYHNCLFFFDIQFPSDYPLNPPKLYYYSHGLRLNPNLRTNGEVSAWHGSILKEKWSPGQSTILSYLVSVQDLVLNSKPYFNRPGCEYKIASPIEEEKSKAYNKDIMMVSFKAMLYTLRSPPKHFEEFVAGHFRKQSHDILMACKGCMHSDEGLNNRIFMELLCAFEANGSYCKHFVCDVKEEQIVVPILHSDQEQNKDGYGKKIFNKLMNSFCV</sequence>
<dbReference type="SUPFAM" id="SSF54495">
    <property type="entry name" value="UBC-like"/>
    <property type="match status" value="1"/>
</dbReference>
<dbReference type="EMBL" id="MVGT01000481">
    <property type="protein sequence ID" value="OVA16758.1"/>
    <property type="molecule type" value="Genomic_DNA"/>
</dbReference>
<reference evidence="4 5" key="1">
    <citation type="journal article" date="2017" name="Mol. Plant">
        <title>The Genome of Medicinal Plant Macleaya cordata Provides New Insights into Benzylisoquinoline Alkaloids Metabolism.</title>
        <authorList>
            <person name="Liu X."/>
            <person name="Liu Y."/>
            <person name="Huang P."/>
            <person name="Ma Y."/>
            <person name="Qing Z."/>
            <person name="Tang Q."/>
            <person name="Cao H."/>
            <person name="Cheng P."/>
            <person name="Zheng Y."/>
            <person name="Yuan Z."/>
            <person name="Zhou Y."/>
            <person name="Liu J."/>
            <person name="Tang Z."/>
            <person name="Zhuo Y."/>
            <person name="Zhang Y."/>
            <person name="Yu L."/>
            <person name="Huang J."/>
            <person name="Yang P."/>
            <person name="Peng Q."/>
            <person name="Zhang J."/>
            <person name="Jiang W."/>
            <person name="Zhang Z."/>
            <person name="Lin K."/>
            <person name="Ro D.K."/>
            <person name="Chen X."/>
            <person name="Xiong X."/>
            <person name="Shang Y."/>
            <person name="Huang S."/>
            <person name="Zeng J."/>
        </authorList>
    </citation>
    <scope>NUCLEOTIDE SEQUENCE [LARGE SCALE GENOMIC DNA]</scope>
    <source>
        <strain evidence="5">cv. BLH2017</strain>
        <tissue evidence="4">Root</tissue>
    </source>
</reference>
<keyword evidence="5" id="KW-1185">Reference proteome</keyword>
<accession>A0A200R260</accession>
<dbReference type="PROSITE" id="PS50127">
    <property type="entry name" value="UBC_2"/>
    <property type="match status" value="1"/>
</dbReference>
<comment type="caution">
    <text evidence="4">The sequence shown here is derived from an EMBL/GenBank/DDBJ whole genome shotgun (WGS) entry which is preliminary data.</text>
</comment>
<evidence type="ECO:0000313" key="4">
    <source>
        <dbReference type="EMBL" id="OVA16758.1"/>
    </source>
</evidence>
<keyword evidence="2" id="KW-0833">Ubl conjugation pathway</keyword>
<organism evidence="4 5">
    <name type="scientific">Macleaya cordata</name>
    <name type="common">Five-seeded plume-poppy</name>
    <name type="synonym">Bocconia cordata</name>
    <dbReference type="NCBI Taxonomy" id="56857"/>
    <lineage>
        <taxon>Eukaryota</taxon>
        <taxon>Viridiplantae</taxon>
        <taxon>Streptophyta</taxon>
        <taxon>Embryophyta</taxon>
        <taxon>Tracheophyta</taxon>
        <taxon>Spermatophyta</taxon>
        <taxon>Magnoliopsida</taxon>
        <taxon>Ranunculales</taxon>
        <taxon>Papaveraceae</taxon>
        <taxon>Papaveroideae</taxon>
        <taxon>Macleaya</taxon>
    </lineage>
</organism>
<dbReference type="AlphaFoldDB" id="A0A200R260"/>
<dbReference type="OrthoDB" id="47801at2759"/>
<name>A0A200R260_MACCD</name>
<dbReference type="OMA" id="LKITEEW"/>
<dbReference type="Gene3D" id="3.10.110.10">
    <property type="entry name" value="Ubiquitin Conjugating Enzyme"/>
    <property type="match status" value="1"/>
</dbReference>
<evidence type="ECO:0000259" key="3">
    <source>
        <dbReference type="PROSITE" id="PS50127"/>
    </source>
</evidence>
<dbReference type="Proteomes" id="UP000195402">
    <property type="component" value="Unassembled WGS sequence"/>
</dbReference>
<dbReference type="InParanoid" id="A0A200R260"/>
<keyword evidence="1" id="KW-0808">Transferase</keyword>
<gene>
    <name evidence="4" type="ORF">BVC80_1543g213</name>
</gene>
<dbReference type="SMART" id="SM00212">
    <property type="entry name" value="UBCc"/>
    <property type="match status" value="1"/>
</dbReference>
<evidence type="ECO:0000256" key="2">
    <source>
        <dbReference type="ARBA" id="ARBA00022786"/>
    </source>
</evidence>
<dbReference type="InterPro" id="IPR000608">
    <property type="entry name" value="UBC"/>
</dbReference>
<proteinExistence type="predicted"/>
<dbReference type="GO" id="GO:0061631">
    <property type="term" value="F:ubiquitin conjugating enzyme activity"/>
    <property type="evidence" value="ECO:0007669"/>
    <property type="project" value="TreeGrafter"/>
</dbReference>
<dbReference type="PANTHER" id="PTHR46116">
    <property type="entry name" value="(E3-INDEPENDENT) E2 UBIQUITIN-CONJUGATING ENZYME"/>
    <property type="match status" value="1"/>
</dbReference>